<accession>A0AAN9TQ13</accession>
<organism evidence="1 2">
    <name type="scientific">Parthenolecanium corni</name>
    <dbReference type="NCBI Taxonomy" id="536013"/>
    <lineage>
        <taxon>Eukaryota</taxon>
        <taxon>Metazoa</taxon>
        <taxon>Ecdysozoa</taxon>
        <taxon>Arthropoda</taxon>
        <taxon>Hexapoda</taxon>
        <taxon>Insecta</taxon>
        <taxon>Pterygota</taxon>
        <taxon>Neoptera</taxon>
        <taxon>Paraneoptera</taxon>
        <taxon>Hemiptera</taxon>
        <taxon>Sternorrhyncha</taxon>
        <taxon>Coccoidea</taxon>
        <taxon>Coccidae</taxon>
        <taxon>Parthenolecanium</taxon>
    </lineage>
</organism>
<protein>
    <submittedName>
        <fullName evidence="1">Uncharacterized protein</fullName>
    </submittedName>
</protein>
<evidence type="ECO:0000313" key="1">
    <source>
        <dbReference type="EMBL" id="KAK7601767.1"/>
    </source>
</evidence>
<sequence>MTAAAVYTYDLNYNNNSNDWLNAGCSKYVGPSANSHNASAAMHNWSQSSVYLQQATVVDAPWSFSNHNF</sequence>
<gene>
    <name evidence="1" type="ORF">V9T40_009208</name>
</gene>
<name>A0AAN9TQ13_9HEMI</name>
<dbReference type="EMBL" id="JBBCAQ010000010">
    <property type="protein sequence ID" value="KAK7601767.1"/>
    <property type="molecule type" value="Genomic_DNA"/>
</dbReference>
<comment type="caution">
    <text evidence="1">The sequence shown here is derived from an EMBL/GenBank/DDBJ whole genome shotgun (WGS) entry which is preliminary data.</text>
</comment>
<reference evidence="1 2" key="1">
    <citation type="submission" date="2024-03" db="EMBL/GenBank/DDBJ databases">
        <title>Adaptation during the transition from Ophiocordyceps entomopathogen to insect associate is accompanied by gene loss and intensified selection.</title>
        <authorList>
            <person name="Ward C.M."/>
            <person name="Onetto C.A."/>
            <person name="Borneman A.R."/>
        </authorList>
    </citation>
    <scope>NUCLEOTIDE SEQUENCE [LARGE SCALE GENOMIC DNA]</scope>
    <source>
        <strain evidence="1">AWRI1</strain>
        <tissue evidence="1">Single Adult Female</tissue>
    </source>
</reference>
<dbReference type="Proteomes" id="UP001367676">
    <property type="component" value="Unassembled WGS sequence"/>
</dbReference>
<keyword evidence="2" id="KW-1185">Reference proteome</keyword>
<evidence type="ECO:0000313" key="2">
    <source>
        <dbReference type="Proteomes" id="UP001367676"/>
    </source>
</evidence>
<dbReference type="AlphaFoldDB" id="A0AAN9TQ13"/>
<proteinExistence type="predicted"/>